<gene>
    <name evidence="1" type="ORF">SVIM_LOCUS94246</name>
</gene>
<dbReference type="AlphaFoldDB" id="A0A6N2KTJ3"/>
<organism evidence="1">
    <name type="scientific">Salix viminalis</name>
    <name type="common">Common osier</name>
    <name type="synonym">Basket willow</name>
    <dbReference type="NCBI Taxonomy" id="40686"/>
    <lineage>
        <taxon>Eukaryota</taxon>
        <taxon>Viridiplantae</taxon>
        <taxon>Streptophyta</taxon>
        <taxon>Embryophyta</taxon>
        <taxon>Tracheophyta</taxon>
        <taxon>Spermatophyta</taxon>
        <taxon>Magnoliopsida</taxon>
        <taxon>eudicotyledons</taxon>
        <taxon>Gunneridae</taxon>
        <taxon>Pentapetalae</taxon>
        <taxon>rosids</taxon>
        <taxon>fabids</taxon>
        <taxon>Malpighiales</taxon>
        <taxon>Salicaceae</taxon>
        <taxon>Saliceae</taxon>
        <taxon>Salix</taxon>
    </lineage>
</organism>
<accession>A0A6N2KTJ3</accession>
<evidence type="ECO:0000313" key="1">
    <source>
        <dbReference type="EMBL" id="VFU28406.1"/>
    </source>
</evidence>
<name>A0A6N2KTJ3_SALVM</name>
<reference evidence="1" key="1">
    <citation type="submission" date="2019-03" db="EMBL/GenBank/DDBJ databases">
        <authorList>
            <person name="Mank J."/>
            <person name="Almeida P."/>
        </authorList>
    </citation>
    <scope>NUCLEOTIDE SEQUENCE</scope>
    <source>
        <strain evidence="1">78183</strain>
    </source>
</reference>
<protein>
    <submittedName>
        <fullName evidence="1">Uncharacterized protein</fullName>
    </submittedName>
</protein>
<sequence length="91" mass="10672">MNGHASNPPIHAHTNTDNISRLDFNYRGIPADNRWKICRKQATTASYFIETFQEQETTLINKHLCKDRSRCRTCRQSHTHSFLHSKTSSRR</sequence>
<dbReference type="EMBL" id="CAADRP010000446">
    <property type="protein sequence ID" value="VFU28406.1"/>
    <property type="molecule type" value="Genomic_DNA"/>
</dbReference>
<proteinExistence type="predicted"/>